<keyword evidence="3" id="KW-1185">Reference proteome</keyword>
<comment type="caution">
    <text evidence="2">The sequence shown here is derived from an EMBL/GenBank/DDBJ whole genome shotgun (WGS) entry which is preliminary data.</text>
</comment>
<accession>A0A931BSP7</accession>
<dbReference type="InterPro" id="IPR037523">
    <property type="entry name" value="VOC_core"/>
</dbReference>
<reference evidence="2" key="1">
    <citation type="submission" date="2020-11" db="EMBL/GenBank/DDBJ databases">
        <authorList>
            <person name="Kim M.K."/>
        </authorList>
    </citation>
    <scope>NUCLEOTIDE SEQUENCE</scope>
    <source>
        <strain evidence="2">BT350</strain>
    </source>
</reference>
<dbReference type="InterPro" id="IPR029068">
    <property type="entry name" value="Glyas_Bleomycin-R_OHBP_Dase"/>
</dbReference>
<dbReference type="AlphaFoldDB" id="A0A931BSP7"/>
<dbReference type="InterPro" id="IPR004360">
    <property type="entry name" value="Glyas_Fos-R_dOase_dom"/>
</dbReference>
<dbReference type="SUPFAM" id="SSF54593">
    <property type="entry name" value="Glyoxalase/Bleomycin resistance protein/Dihydroxybiphenyl dioxygenase"/>
    <property type="match status" value="1"/>
</dbReference>
<dbReference type="PROSITE" id="PS51819">
    <property type="entry name" value="VOC"/>
    <property type="match status" value="1"/>
</dbReference>
<evidence type="ECO:0000313" key="3">
    <source>
        <dbReference type="Proteomes" id="UP000599312"/>
    </source>
</evidence>
<dbReference type="PANTHER" id="PTHR35006:SF1">
    <property type="entry name" value="BLL2941 PROTEIN"/>
    <property type="match status" value="1"/>
</dbReference>
<dbReference type="EMBL" id="JADQDO010000001">
    <property type="protein sequence ID" value="MBF9232127.1"/>
    <property type="molecule type" value="Genomic_DNA"/>
</dbReference>
<feature type="domain" description="VOC" evidence="1">
    <location>
        <begin position="1"/>
        <end position="124"/>
    </location>
</feature>
<dbReference type="Proteomes" id="UP000599312">
    <property type="component" value="Unassembled WGS sequence"/>
</dbReference>
<dbReference type="Pfam" id="PF00903">
    <property type="entry name" value="Glyoxalase"/>
    <property type="match status" value="1"/>
</dbReference>
<dbReference type="PANTHER" id="PTHR35006">
    <property type="entry name" value="GLYOXALASE FAMILY PROTEIN (AFU_ORTHOLOGUE AFUA_5G14830)"/>
    <property type="match status" value="1"/>
</dbReference>
<gene>
    <name evidence="2" type="ORF">I2H38_01910</name>
</gene>
<sequence>MYSHTTVGANDVPRAKAFYDAVLGPLGIEAKLVFDTAIGYGLAGGPSQFWVTQPFDGRDPSVGNGTMIAFAASERAAVDACYAAAMAKGGKDEGAPGLRPHYHKDYYGAYFRDLDGNKICVCSQHAE</sequence>
<proteinExistence type="predicted"/>
<dbReference type="CDD" id="cd07262">
    <property type="entry name" value="VOC_like"/>
    <property type="match status" value="1"/>
</dbReference>
<organism evidence="2 3">
    <name type="scientific">Microvirga alba</name>
    <dbReference type="NCBI Taxonomy" id="2791025"/>
    <lineage>
        <taxon>Bacteria</taxon>
        <taxon>Pseudomonadati</taxon>
        <taxon>Pseudomonadota</taxon>
        <taxon>Alphaproteobacteria</taxon>
        <taxon>Hyphomicrobiales</taxon>
        <taxon>Methylobacteriaceae</taxon>
        <taxon>Microvirga</taxon>
    </lineage>
</organism>
<evidence type="ECO:0000259" key="1">
    <source>
        <dbReference type="PROSITE" id="PS51819"/>
    </source>
</evidence>
<dbReference type="Gene3D" id="3.10.180.10">
    <property type="entry name" value="2,3-Dihydroxybiphenyl 1,2-Dioxygenase, domain 1"/>
    <property type="match status" value="1"/>
</dbReference>
<dbReference type="RefSeq" id="WP_196270104.1">
    <property type="nucleotide sequence ID" value="NZ_JADQDO010000001.1"/>
</dbReference>
<name>A0A931BSP7_9HYPH</name>
<evidence type="ECO:0000313" key="2">
    <source>
        <dbReference type="EMBL" id="MBF9232127.1"/>
    </source>
</evidence>
<protein>
    <submittedName>
        <fullName evidence="2">VOC family protein</fullName>
    </submittedName>
</protein>